<proteinExistence type="predicted"/>
<organism evidence="2">
    <name type="scientific">metagenome</name>
    <dbReference type="NCBI Taxonomy" id="256318"/>
    <lineage>
        <taxon>unclassified sequences</taxon>
        <taxon>metagenomes</taxon>
    </lineage>
</organism>
<evidence type="ECO:0000313" key="2">
    <source>
        <dbReference type="EMBL" id="SUS04849.1"/>
    </source>
</evidence>
<name>A0A380T9I0_9ZZZZ</name>
<dbReference type="EMBL" id="UIDG01000106">
    <property type="protein sequence ID" value="SUS05412.1"/>
    <property type="molecule type" value="Genomic_DNA"/>
</dbReference>
<keyword evidence="1" id="KW-0812">Transmembrane</keyword>
<evidence type="ECO:0000313" key="3">
    <source>
        <dbReference type="EMBL" id="SUS05412.1"/>
    </source>
</evidence>
<keyword evidence="1" id="KW-1133">Transmembrane helix</keyword>
<protein>
    <submittedName>
        <fullName evidence="2">DNA-binding transcriptional regulator of psp operon</fullName>
    </submittedName>
</protein>
<gene>
    <name evidence="2" type="primary">pspB</name>
    <name evidence="2" type="ORF">DF3PB_1510009</name>
    <name evidence="3" type="ORF">DF3PB_1940006</name>
</gene>
<reference evidence="2" key="1">
    <citation type="submission" date="2018-07" db="EMBL/GenBank/DDBJ databases">
        <authorList>
            <person name="Quirk P.G."/>
            <person name="Krulwich T.A."/>
        </authorList>
    </citation>
    <scope>NUCLEOTIDE SEQUENCE</scope>
</reference>
<dbReference type="GO" id="GO:0003677">
    <property type="term" value="F:DNA binding"/>
    <property type="evidence" value="ECO:0007669"/>
    <property type="project" value="UniProtKB-KW"/>
</dbReference>
<dbReference type="AlphaFoldDB" id="A0A380T9I0"/>
<keyword evidence="2" id="KW-0238">DNA-binding</keyword>
<evidence type="ECO:0000256" key="1">
    <source>
        <dbReference type="SAM" id="Phobius"/>
    </source>
</evidence>
<keyword evidence="1" id="KW-0472">Membrane</keyword>
<dbReference type="GO" id="GO:0009271">
    <property type="term" value="P:phage shock"/>
    <property type="evidence" value="ECO:0007669"/>
    <property type="project" value="InterPro"/>
</dbReference>
<dbReference type="EMBL" id="UIDG01000059">
    <property type="protein sequence ID" value="SUS04849.1"/>
    <property type="molecule type" value="Genomic_DNA"/>
</dbReference>
<accession>A0A380T9I0</accession>
<sequence length="75" mass="8999">MMEFLQTPLILFLAFVAPIWIISHYVTKWRTAKILSAEDEKMLQELWELTPRLESRINTLERILDAEAPDWRKQL</sequence>
<dbReference type="NCBIfam" id="TIGR02976">
    <property type="entry name" value="phageshock_pspB"/>
    <property type="match status" value="1"/>
</dbReference>
<dbReference type="NCBIfam" id="NF006993">
    <property type="entry name" value="PRK09458.1"/>
    <property type="match status" value="1"/>
</dbReference>
<dbReference type="Pfam" id="PF06667">
    <property type="entry name" value="PspB"/>
    <property type="match status" value="1"/>
</dbReference>
<dbReference type="InterPro" id="IPR009554">
    <property type="entry name" value="Phageshock_PspB"/>
</dbReference>
<feature type="transmembrane region" description="Helical" evidence="1">
    <location>
        <begin position="6"/>
        <end position="26"/>
    </location>
</feature>
<dbReference type="GO" id="GO:0006355">
    <property type="term" value="P:regulation of DNA-templated transcription"/>
    <property type="evidence" value="ECO:0007669"/>
    <property type="project" value="InterPro"/>
</dbReference>